<comment type="similarity">
    <text evidence="1 2">Belongs to the pirin family.</text>
</comment>
<dbReference type="Gene3D" id="2.60.120.10">
    <property type="entry name" value="Jelly Rolls"/>
    <property type="match status" value="2"/>
</dbReference>
<name>A0ABS7NKV3_9RHOB</name>
<feature type="domain" description="Pirin N-terminal" evidence="3">
    <location>
        <begin position="54"/>
        <end position="121"/>
    </location>
</feature>
<sequence>MPRKPHILIPRDRKQAHGSGWFRIEILYPGLFTGDRDSGIGTLGRIDDARVTPGHIVKMHPHRDDEILTYLRSGMLEHRDTVGVPEAVTPTRLMLMNAGAEFQHEERVVAEGGPLRALQIFLRPETPGLKPQVQFHDFGTATSDGEWRLIAGPEGEAPLEVRSRSWVEDARFKAGNGYLLPEPYSTGLTRMLYVFDGTIELDGHRLTAGGAAILSGDAASFSVEEHAELVLFSTDEAAPVFKSGKFSGNRLPA</sequence>
<evidence type="ECO:0000259" key="3">
    <source>
        <dbReference type="Pfam" id="PF02678"/>
    </source>
</evidence>
<keyword evidence="5" id="KW-1185">Reference proteome</keyword>
<evidence type="ECO:0000256" key="2">
    <source>
        <dbReference type="RuleBase" id="RU003457"/>
    </source>
</evidence>
<dbReference type="PANTHER" id="PTHR43212">
    <property type="entry name" value="QUERCETIN 2,3-DIOXYGENASE"/>
    <property type="match status" value="1"/>
</dbReference>
<gene>
    <name evidence="4" type="ORF">KUV26_20540</name>
</gene>
<evidence type="ECO:0000313" key="5">
    <source>
        <dbReference type="Proteomes" id="UP000766629"/>
    </source>
</evidence>
<dbReference type="RefSeq" id="WP_222509782.1">
    <property type="nucleotide sequence ID" value="NZ_JAHVJA010000014.1"/>
</dbReference>
<proteinExistence type="inferred from homology"/>
<dbReference type="PANTHER" id="PTHR43212:SF3">
    <property type="entry name" value="QUERCETIN 2,3-DIOXYGENASE"/>
    <property type="match status" value="1"/>
</dbReference>
<dbReference type="EMBL" id="JAHVJA010000014">
    <property type="protein sequence ID" value="MBY6141833.1"/>
    <property type="molecule type" value="Genomic_DNA"/>
</dbReference>
<evidence type="ECO:0000313" key="4">
    <source>
        <dbReference type="EMBL" id="MBY6141833.1"/>
    </source>
</evidence>
<reference evidence="4 5" key="1">
    <citation type="submission" date="2021-06" db="EMBL/GenBank/DDBJ databases">
        <title>50 bacteria genomes isolated from Dapeng, Shenzhen, China.</title>
        <authorList>
            <person name="Zheng W."/>
            <person name="Yu S."/>
            <person name="Huang Y."/>
        </authorList>
    </citation>
    <scope>NUCLEOTIDE SEQUENCE [LARGE SCALE GENOMIC DNA]</scope>
    <source>
        <strain evidence="4 5">DP1N14-2</strain>
    </source>
</reference>
<dbReference type="InterPro" id="IPR014710">
    <property type="entry name" value="RmlC-like_jellyroll"/>
</dbReference>
<dbReference type="SUPFAM" id="SSF51182">
    <property type="entry name" value="RmlC-like cupins"/>
    <property type="match status" value="1"/>
</dbReference>
<dbReference type="Proteomes" id="UP000766629">
    <property type="component" value="Unassembled WGS sequence"/>
</dbReference>
<dbReference type="InterPro" id="IPR012093">
    <property type="entry name" value="Pirin"/>
</dbReference>
<organism evidence="4 5">
    <name type="scientific">Leisingera daeponensis</name>
    <dbReference type="NCBI Taxonomy" id="405746"/>
    <lineage>
        <taxon>Bacteria</taxon>
        <taxon>Pseudomonadati</taxon>
        <taxon>Pseudomonadota</taxon>
        <taxon>Alphaproteobacteria</taxon>
        <taxon>Rhodobacterales</taxon>
        <taxon>Roseobacteraceae</taxon>
        <taxon>Leisingera</taxon>
    </lineage>
</organism>
<accession>A0ABS7NKV3</accession>
<dbReference type="PIRSF" id="PIRSF006232">
    <property type="entry name" value="Pirin"/>
    <property type="match status" value="1"/>
</dbReference>
<dbReference type="InterPro" id="IPR011051">
    <property type="entry name" value="RmlC_Cupin_sf"/>
</dbReference>
<comment type="caution">
    <text evidence="4">The sequence shown here is derived from an EMBL/GenBank/DDBJ whole genome shotgun (WGS) entry which is preliminary data.</text>
</comment>
<evidence type="ECO:0000256" key="1">
    <source>
        <dbReference type="ARBA" id="ARBA00008416"/>
    </source>
</evidence>
<protein>
    <submittedName>
        <fullName evidence="4">Pirin family protein</fullName>
    </submittedName>
</protein>
<dbReference type="Pfam" id="PF02678">
    <property type="entry name" value="Pirin"/>
    <property type="match status" value="1"/>
</dbReference>
<dbReference type="InterPro" id="IPR003829">
    <property type="entry name" value="Pirin_N_dom"/>
</dbReference>